<evidence type="ECO:0000313" key="2">
    <source>
        <dbReference type="EMBL" id="MBX43917.1"/>
    </source>
</evidence>
<name>A0A2P2NN43_RHIMU</name>
<protein>
    <submittedName>
        <fullName evidence="2">Uncharacterized protein</fullName>
    </submittedName>
</protein>
<organism evidence="2">
    <name type="scientific">Rhizophora mucronata</name>
    <name type="common">Asiatic mangrove</name>
    <dbReference type="NCBI Taxonomy" id="61149"/>
    <lineage>
        <taxon>Eukaryota</taxon>
        <taxon>Viridiplantae</taxon>
        <taxon>Streptophyta</taxon>
        <taxon>Embryophyta</taxon>
        <taxon>Tracheophyta</taxon>
        <taxon>Spermatophyta</taxon>
        <taxon>Magnoliopsida</taxon>
        <taxon>eudicotyledons</taxon>
        <taxon>Gunneridae</taxon>
        <taxon>Pentapetalae</taxon>
        <taxon>rosids</taxon>
        <taxon>fabids</taxon>
        <taxon>Malpighiales</taxon>
        <taxon>Rhizophoraceae</taxon>
        <taxon>Rhizophora</taxon>
    </lineage>
</organism>
<evidence type="ECO:0000256" key="1">
    <source>
        <dbReference type="SAM" id="MobiDB-lite"/>
    </source>
</evidence>
<dbReference type="EMBL" id="GGEC01063433">
    <property type="protein sequence ID" value="MBX43917.1"/>
    <property type="molecule type" value="Transcribed_RNA"/>
</dbReference>
<reference evidence="2" key="1">
    <citation type="submission" date="2018-02" db="EMBL/GenBank/DDBJ databases">
        <title>Rhizophora mucronata_Transcriptome.</title>
        <authorList>
            <person name="Meera S.P."/>
            <person name="Sreeshan A."/>
            <person name="Augustine A."/>
        </authorList>
    </citation>
    <scope>NUCLEOTIDE SEQUENCE</scope>
    <source>
        <tissue evidence="2">Leaf</tissue>
    </source>
</reference>
<feature type="compositionally biased region" description="Basic residues" evidence="1">
    <location>
        <begin position="7"/>
        <end position="23"/>
    </location>
</feature>
<dbReference type="AlphaFoldDB" id="A0A2P2NN43"/>
<sequence>MLIQSKMKQKRNQEKKKAKVKNL</sequence>
<accession>A0A2P2NN43</accession>
<feature type="region of interest" description="Disordered" evidence="1">
    <location>
        <begin position="1"/>
        <end position="23"/>
    </location>
</feature>
<proteinExistence type="predicted"/>